<dbReference type="InterPro" id="IPR030660">
    <property type="entry name" value="ABC_branched_ATPase_LivF/BraG"/>
</dbReference>
<protein>
    <submittedName>
        <fullName evidence="7">ABC transporter ATP-binding protein</fullName>
    </submittedName>
</protein>
<reference evidence="7 8" key="1">
    <citation type="journal article" date="2016" name="Environ. Microbiol.">
        <title>New Methyloceanibacter diversity from North Sea sediments includes methanotroph containing solely the soluble methane monooxygenase.</title>
        <authorList>
            <person name="Vekeman B."/>
            <person name="Kerckhof F.M."/>
            <person name="Cremers G."/>
            <person name="de Vos P."/>
            <person name="Vandamme P."/>
            <person name="Boon N."/>
            <person name="Op den Camp H.J."/>
            <person name="Heylen K."/>
        </authorList>
    </citation>
    <scope>NUCLEOTIDE SEQUENCE [LARGE SCALE GENOMIC DNA]</scope>
    <source>
        <strain evidence="7 8">R-67175</strain>
    </source>
</reference>
<dbReference type="GO" id="GO:0015807">
    <property type="term" value="P:L-amino acid transport"/>
    <property type="evidence" value="ECO:0007669"/>
    <property type="project" value="TreeGrafter"/>
</dbReference>
<dbReference type="SUPFAM" id="SSF52540">
    <property type="entry name" value="P-loop containing nucleoside triphosphate hydrolases"/>
    <property type="match status" value="1"/>
</dbReference>
<dbReference type="InterPro" id="IPR003593">
    <property type="entry name" value="AAA+_ATPase"/>
</dbReference>
<dbReference type="Gene3D" id="3.40.50.300">
    <property type="entry name" value="P-loop containing nucleotide triphosphate hydrolases"/>
    <property type="match status" value="1"/>
</dbReference>
<dbReference type="STRING" id="1774969.AUC69_07205"/>
<dbReference type="GO" id="GO:0016887">
    <property type="term" value="F:ATP hydrolysis activity"/>
    <property type="evidence" value="ECO:0007669"/>
    <property type="project" value="InterPro"/>
</dbReference>
<dbReference type="EMBL" id="LPWF01000009">
    <property type="protein sequence ID" value="ODS01284.1"/>
    <property type="molecule type" value="Genomic_DNA"/>
</dbReference>
<dbReference type="Proteomes" id="UP000094472">
    <property type="component" value="Unassembled WGS sequence"/>
</dbReference>
<keyword evidence="4 7" id="KW-0067">ATP-binding</keyword>
<proteinExistence type="inferred from homology"/>
<dbReference type="InterPro" id="IPR003439">
    <property type="entry name" value="ABC_transporter-like_ATP-bd"/>
</dbReference>
<evidence type="ECO:0000256" key="3">
    <source>
        <dbReference type="ARBA" id="ARBA00022741"/>
    </source>
</evidence>
<dbReference type="Pfam" id="PF00005">
    <property type="entry name" value="ABC_tran"/>
    <property type="match status" value="1"/>
</dbReference>
<dbReference type="AlphaFoldDB" id="A0A1E3W666"/>
<dbReference type="GO" id="GO:0015658">
    <property type="term" value="F:branched-chain amino acid transmembrane transporter activity"/>
    <property type="evidence" value="ECO:0007669"/>
    <property type="project" value="InterPro"/>
</dbReference>
<evidence type="ECO:0000313" key="8">
    <source>
        <dbReference type="Proteomes" id="UP000094472"/>
    </source>
</evidence>
<evidence type="ECO:0000256" key="2">
    <source>
        <dbReference type="ARBA" id="ARBA00022448"/>
    </source>
</evidence>
<dbReference type="OrthoDB" id="9806149at2"/>
<organism evidence="7 8">
    <name type="scientific">Methyloceanibacter superfactus</name>
    <dbReference type="NCBI Taxonomy" id="1774969"/>
    <lineage>
        <taxon>Bacteria</taxon>
        <taxon>Pseudomonadati</taxon>
        <taxon>Pseudomonadota</taxon>
        <taxon>Alphaproteobacteria</taxon>
        <taxon>Hyphomicrobiales</taxon>
        <taxon>Hyphomicrobiaceae</taxon>
        <taxon>Methyloceanibacter</taxon>
    </lineage>
</organism>
<dbReference type="InterPro" id="IPR027417">
    <property type="entry name" value="P-loop_NTPase"/>
</dbReference>
<feature type="domain" description="ABC transporter" evidence="6">
    <location>
        <begin position="3"/>
        <end position="235"/>
    </location>
</feature>
<sequence length="235" mass="25972">MLLEIKNVQVHYHKVAALKGVDMAVPDNGIVTIIGANGAGKSTTLRAISGLVRISHGEIVFAGQRIDRLPPEKIVALGIAHVPEGRRVFPDLSVEENLRTGAFLRSDRSAIESDLEDVFKRFPRLKERRVQWARSLSGGEQQMLAIGRALMSRPKMLILDEPSMGLSPVMVQEMARIIRDIVERGVPVVLVEQNAELALKLARFAYVLETGKIALQGPAHELHDNEHVRRAYLGA</sequence>
<dbReference type="PROSITE" id="PS50893">
    <property type="entry name" value="ABC_TRANSPORTER_2"/>
    <property type="match status" value="1"/>
</dbReference>
<dbReference type="PROSITE" id="PS00211">
    <property type="entry name" value="ABC_TRANSPORTER_1"/>
    <property type="match status" value="1"/>
</dbReference>
<dbReference type="InterPro" id="IPR017871">
    <property type="entry name" value="ABC_transporter-like_CS"/>
</dbReference>
<dbReference type="PANTHER" id="PTHR43820:SF4">
    <property type="entry name" value="HIGH-AFFINITY BRANCHED-CHAIN AMINO ACID TRANSPORT ATP-BINDING PROTEIN LIVF"/>
    <property type="match status" value="1"/>
</dbReference>
<dbReference type="InterPro" id="IPR052156">
    <property type="entry name" value="BCAA_Transport_ATP-bd_LivF"/>
</dbReference>
<accession>A0A1E3W666</accession>
<comment type="caution">
    <text evidence="7">The sequence shown here is derived from an EMBL/GenBank/DDBJ whole genome shotgun (WGS) entry which is preliminary data.</text>
</comment>
<evidence type="ECO:0000256" key="1">
    <source>
        <dbReference type="ARBA" id="ARBA00005417"/>
    </source>
</evidence>
<dbReference type="PIRSF" id="PIRSF039137">
    <property type="entry name" value="ABC_branched_ATPase"/>
    <property type="match status" value="1"/>
</dbReference>
<evidence type="ECO:0000256" key="5">
    <source>
        <dbReference type="ARBA" id="ARBA00022970"/>
    </source>
</evidence>
<dbReference type="SMART" id="SM00382">
    <property type="entry name" value="AAA"/>
    <property type="match status" value="1"/>
</dbReference>
<keyword evidence="3" id="KW-0547">Nucleotide-binding</keyword>
<dbReference type="CDD" id="cd03224">
    <property type="entry name" value="ABC_TM1139_LivF_branched"/>
    <property type="match status" value="1"/>
</dbReference>
<evidence type="ECO:0000313" key="7">
    <source>
        <dbReference type="EMBL" id="ODS01284.1"/>
    </source>
</evidence>
<evidence type="ECO:0000256" key="4">
    <source>
        <dbReference type="ARBA" id="ARBA00022840"/>
    </source>
</evidence>
<evidence type="ECO:0000259" key="6">
    <source>
        <dbReference type="PROSITE" id="PS50893"/>
    </source>
</evidence>
<comment type="similarity">
    <text evidence="1">Belongs to the ABC transporter superfamily.</text>
</comment>
<dbReference type="GO" id="GO:0005524">
    <property type="term" value="F:ATP binding"/>
    <property type="evidence" value="ECO:0007669"/>
    <property type="project" value="UniProtKB-KW"/>
</dbReference>
<keyword evidence="5" id="KW-0029">Amino-acid transport</keyword>
<keyword evidence="2" id="KW-0813">Transport</keyword>
<keyword evidence="8" id="KW-1185">Reference proteome</keyword>
<dbReference type="PANTHER" id="PTHR43820">
    <property type="entry name" value="HIGH-AFFINITY BRANCHED-CHAIN AMINO ACID TRANSPORT ATP-BINDING PROTEIN LIVF"/>
    <property type="match status" value="1"/>
</dbReference>
<name>A0A1E3W666_9HYPH</name>
<gene>
    <name evidence="7" type="primary">livF</name>
    <name evidence="7" type="ORF">AUC69_07205</name>
</gene>